<proteinExistence type="predicted"/>
<organism evidence="1 2">
    <name type="scientific">Falsibacillus albus</name>
    <dbReference type="NCBI Taxonomy" id="2478915"/>
    <lineage>
        <taxon>Bacteria</taxon>
        <taxon>Bacillati</taxon>
        <taxon>Bacillota</taxon>
        <taxon>Bacilli</taxon>
        <taxon>Bacillales</taxon>
        <taxon>Bacillaceae</taxon>
        <taxon>Falsibacillus</taxon>
    </lineage>
</organism>
<sequence>MKKMLTMLVIIGMSIGGKGVFAAGQQVDLSGVTYIKSETTPDHKLEEAFSKEFNLKPGESNIHYFYNHIDLNGDNVPETFVYLTGREVCGTGGCSAMIYRQSDAGKYQLVSRFSLVRTPVIIEDATTKGWKNIIMYVSGGGMEGRYKILPFNGKAYPSNPSVQPDVKDDKITGVGIINDDLSKNPGIPY</sequence>
<gene>
    <name evidence="1" type="ORF">D9X91_16930</name>
</gene>
<dbReference type="Proteomes" id="UP000276770">
    <property type="component" value="Unassembled WGS sequence"/>
</dbReference>
<dbReference type="OrthoDB" id="5637at2"/>
<dbReference type="AlphaFoldDB" id="A0A3L7JSJ0"/>
<dbReference type="EMBL" id="RCVZ01000013">
    <property type="protein sequence ID" value="RLQ93666.1"/>
    <property type="molecule type" value="Genomic_DNA"/>
</dbReference>
<accession>A0A3L7JSJ0</accession>
<keyword evidence="2" id="KW-1185">Reference proteome</keyword>
<dbReference type="RefSeq" id="WP_121681836.1">
    <property type="nucleotide sequence ID" value="NZ_RCVZ01000013.1"/>
</dbReference>
<evidence type="ECO:0000313" key="2">
    <source>
        <dbReference type="Proteomes" id="UP000276770"/>
    </source>
</evidence>
<comment type="caution">
    <text evidence="1">The sequence shown here is derived from an EMBL/GenBank/DDBJ whole genome shotgun (WGS) entry which is preliminary data.</text>
</comment>
<reference evidence="1 2" key="1">
    <citation type="submission" date="2018-10" db="EMBL/GenBank/DDBJ databases">
        <title>Falsibacillus sp. genome draft.</title>
        <authorList>
            <person name="Shi S."/>
        </authorList>
    </citation>
    <scope>NUCLEOTIDE SEQUENCE [LARGE SCALE GENOMIC DNA]</scope>
    <source>
        <strain evidence="1 2">GY 10110</strain>
    </source>
</reference>
<protein>
    <submittedName>
        <fullName evidence="1">Uncharacterized protein</fullName>
    </submittedName>
</protein>
<name>A0A3L7JSJ0_9BACI</name>
<evidence type="ECO:0000313" key="1">
    <source>
        <dbReference type="EMBL" id="RLQ93666.1"/>
    </source>
</evidence>